<accession>F0WBY2</accession>
<sequence>MTESKDTDKVFRKTQWNKVCWDSVLIGAERADSYYMRSGLIRKDLILRFASDLIPASKVITNLSDLEMALRTFSLNSGSLEPTHWVLKRPSSSNGVGLFFFSSIKATDQLSDMIVPRSMVFSLFEELKDTEKPLPTRHILQTYVIPLMHPAWGDRKYHFRALVLAVGDLEVYLYDDIRVLSATDPIDMKFGDNWADPLRHITNQSVNEVGKRYCQNLQNRSLFDFIDALRGWSENEVNWPEAVSPAPHAFESYIRNGIREMTATLFDRIRHQRRYFLALSNCFELFGLDFMVSHLSLCKYRADLFPSR</sequence>
<dbReference type="AlphaFoldDB" id="F0WBY2"/>
<evidence type="ECO:0000313" key="1">
    <source>
        <dbReference type="EMBL" id="CCA18663.1"/>
    </source>
</evidence>
<dbReference type="PROSITE" id="PS51221">
    <property type="entry name" value="TTL"/>
    <property type="match status" value="1"/>
</dbReference>
<organism evidence="1">
    <name type="scientific">Albugo laibachii Nc14</name>
    <dbReference type="NCBI Taxonomy" id="890382"/>
    <lineage>
        <taxon>Eukaryota</taxon>
        <taxon>Sar</taxon>
        <taxon>Stramenopiles</taxon>
        <taxon>Oomycota</taxon>
        <taxon>Peronosporomycetes</taxon>
        <taxon>Albuginales</taxon>
        <taxon>Albuginaceae</taxon>
        <taxon>Albugo</taxon>
    </lineage>
</organism>
<dbReference type="HOGENOM" id="CLU_904359_0_0_1"/>
<dbReference type="Gene3D" id="3.30.470.20">
    <property type="entry name" value="ATP-grasp fold, B domain"/>
    <property type="match status" value="1"/>
</dbReference>
<reference evidence="1" key="1">
    <citation type="journal article" date="2011" name="PLoS Biol.">
        <title>Gene gain and loss during evolution of obligate parasitism in the white rust pathogen of Arabidopsis thaliana.</title>
        <authorList>
            <person name="Kemen E."/>
            <person name="Gardiner A."/>
            <person name="Schultz-Larsen T."/>
            <person name="Kemen A.C."/>
            <person name="Balmuth A.L."/>
            <person name="Robert-Seilaniantz A."/>
            <person name="Bailey K."/>
            <person name="Holub E."/>
            <person name="Studholme D.J."/>
            <person name="Maclean D."/>
            <person name="Jones J.D."/>
        </authorList>
    </citation>
    <scope>NUCLEOTIDE SEQUENCE</scope>
</reference>
<dbReference type="GO" id="GO:0000932">
    <property type="term" value="C:P-body"/>
    <property type="evidence" value="ECO:0007669"/>
    <property type="project" value="TreeGrafter"/>
</dbReference>
<dbReference type="EMBL" id="FR824099">
    <property type="protein sequence ID" value="CCA18663.1"/>
    <property type="molecule type" value="Genomic_DNA"/>
</dbReference>
<reference evidence="1" key="2">
    <citation type="submission" date="2011-02" db="EMBL/GenBank/DDBJ databases">
        <authorList>
            <person name="MacLean D."/>
        </authorList>
    </citation>
    <scope>NUCLEOTIDE SEQUENCE</scope>
</reference>
<dbReference type="PANTHER" id="PTHR47551:SF1">
    <property type="entry name" value="TUBULIN--TYROSINE LIGASE PBY1-RELATED"/>
    <property type="match status" value="1"/>
</dbReference>
<dbReference type="PANTHER" id="PTHR47551">
    <property type="entry name" value="TUBULIN--TYROSINE LIGASE PBY1-RELATED"/>
    <property type="match status" value="1"/>
</dbReference>
<proteinExistence type="predicted"/>
<dbReference type="InterPro" id="IPR027746">
    <property type="entry name" value="TTL"/>
</dbReference>
<dbReference type="InterPro" id="IPR004344">
    <property type="entry name" value="TTL/TTLL_fam"/>
</dbReference>
<gene>
    <name evidence="1" type="primary">AlNc14C54G4169</name>
    <name evidence="1" type="ORF">ALNC14_048060</name>
</gene>
<name>F0WBY2_9STRA</name>
<dbReference type="Pfam" id="PF03133">
    <property type="entry name" value="TTL"/>
    <property type="match status" value="1"/>
</dbReference>
<protein>
    <submittedName>
        <fullName evidence="1">Predicted protein putative</fullName>
    </submittedName>
</protein>